<gene>
    <name evidence="1" type="ORF">ACJMK2_007434</name>
</gene>
<sequence length="61" mass="7026">MIWLSFVSGGLDFREEYLKVAVLQSFIECPNNIAQTLWLRSDKLNVISVLPNIQLCVMKKL</sequence>
<evidence type="ECO:0000313" key="1">
    <source>
        <dbReference type="EMBL" id="KAL3861399.1"/>
    </source>
</evidence>
<evidence type="ECO:0000313" key="2">
    <source>
        <dbReference type="Proteomes" id="UP001634394"/>
    </source>
</evidence>
<protein>
    <submittedName>
        <fullName evidence="1">Uncharacterized protein</fullName>
    </submittedName>
</protein>
<name>A0ABD3VIJ1_SINWO</name>
<keyword evidence="2" id="KW-1185">Reference proteome</keyword>
<dbReference type="Proteomes" id="UP001634394">
    <property type="component" value="Unassembled WGS sequence"/>
</dbReference>
<organism evidence="1 2">
    <name type="scientific">Sinanodonta woodiana</name>
    <name type="common">Chinese pond mussel</name>
    <name type="synonym">Anodonta woodiana</name>
    <dbReference type="NCBI Taxonomy" id="1069815"/>
    <lineage>
        <taxon>Eukaryota</taxon>
        <taxon>Metazoa</taxon>
        <taxon>Spiralia</taxon>
        <taxon>Lophotrochozoa</taxon>
        <taxon>Mollusca</taxon>
        <taxon>Bivalvia</taxon>
        <taxon>Autobranchia</taxon>
        <taxon>Heteroconchia</taxon>
        <taxon>Palaeoheterodonta</taxon>
        <taxon>Unionida</taxon>
        <taxon>Unionoidea</taxon>
        <taxon>Unionidae</taxon>
        <taxon>Unioninae</taxon>
        <taxon>Sinanodonta</taxon>
    </lineage>
</organism>
<comment type="caution">
    <text evidence="1">The sequence shown here is derived from an EMBL/GenBank/DDBJ whole genome shotgun (WGS) entry which is preliminary data.</text>
</comment>
<dbReference type="EMBL" id="JBJQND010000011">
    <property type="protein sequence ID" value="KAL3861399.1"/>
    <property type="molecule type" value="Genomic_DNA"/>
</dbReference>
<dbReference type="AlphaFoldDB" id="A0ABD3VIJ1"/>
<accession>A0ABD3VIJ1</accession>
<reference evidence="1 2" key="1">
    <citation type="submission" date="2024-11" db="EMBL/GenBank/DDBJ databases">
        <title>Chromosome-level genome assembly of the freshwater bivalve Anodonta woodiana.</title>
        <authorList>
            <person name="Chen X."/>
        </authorList>
    </citation>
    <scope>NUCLEOTIDE SEQUENCE [LARGE SCALE GENOMIC DNA]</scope>
    <source>
        <strain evidence="1">MN2024</strain>
        <tissue evidence="1">Gills</tissue>
    </source>
</reference>
<proteinExistence type="predicted"/>